<evidence type="ECO:0000313" key="3">
    <source>
        <dbReference type="EMBL" id="CAB4218322.1"/>
    </source>
</evidence>
<protein>
    <submittedName>
        <fullName evidence="3">Uncharacterized protein</fullName>
    </submittedName>
</protein>
<proteinExistence type="predicted"/>
<organism evidence="3">
    <name type="scientific">uncultured Caudovirales phage</name>
    <dbReference type="NCBI Taxonomy" id="2100421"/>
    <lineage>
        <taxon>Viruses</taxon>
        <taxon>Duplodnaviria</taxon>
        <taxon>Heunggongvirae</taxon>
        <taxon>Uroviricota</taxon>
        <taxon>Caudoviricetes</taxon>
        <taxon>Peduoviridae</taxon>
        <taxon>Maltschvirus</taxon>
        <taxon>Maltschvirus maltsch</taxon>
    </lineage>
</organism>
<dbReference type="EMBL" id="LR796485">
    <property type="protein sequence ID" value="CAB4147868.1"/>
    <property type="molecule type" value="Genomic_DNA"/>
</dbReference>
<dbReference type="EMBL" id="LR797465">
    <property type="protein sequence ID" value="CAB4218322.1"/>
    <property type="molecule type" value="Genomic_DNA"/>
</dbReference>
<name>A0A6J5SS26_9CAUD</name>
<gene>
    <name evidence="2" type="ORF">UFOVP1162_7</name>
    <name evidence="3" type="ORF">UFOVP1611_10</name>
    <name evidence="1" type="ORF">UFOVP504_49</name>
</gene>
<sequence length="615" mass="61030">MTAIQYISQLPSAAAWGGTDLFPVTQNSTGPSTGTTRKLTVAQLFTSPTFTGTTTVGSNLANYITVIGSAAAGNPVIAAAGSDANVGITLTPKGTGRTFTTRGIWQQSSQNPATFNAGTLQHFILAQQTLSGSITTATNPYVNSINVADSVNTTTGSGPGALNYFTIIDSLGANATGGRNGILSLMSLNGAMTNSSGDLFYNAGSFDANVSYNQGGTATGTKYAKLVAVTGEASARAGATYINSIEGSELGAGVRMGGSAATVHVLRISPLGAYSASRGGFSSYNGVVFGHGTASPTTADGLDAAIGFGAVDGNAWPVARTGALLEIQIPTGAPTNTVAWGVDFGRGTFDGGAWRSPGAQIDGTGNIGGVGVYGTALQTRSGIKAATAVVGSIAVTNGGAFEAIPTLTLSAPPGGGTTATATVASMKAARAFIDTQGSGYTNGDVLTVSGGTAGTAAQLTVTVSGGLITAIAVTTAGSYTVLPTNAVSVTGGTGTGAKFYMQWGINAVTVTGAGTNYPTFPPPFIACSGEKSIKALFAVTMTETQAALVLNAGAVTQVDSLSIGASGPRIVSMLGVPPVILTLPRGTLYLRTDGAVGSTLYVSQGFGTWNAVAGV</sequence>
<accession>A0A6J5SS26</accession>
<reference evidence="3" key="1">
    <citation type="submission" date="2020-05" db="EMBL/GenBank/DDBJ databases">
        <authorList>
            <person name="Chiriac C."/>
            <person name="Salcher M."/>
            <person name="Ghai R."/>
            <person name="Kavagutti S V."/>
        </authorList>
    </citation>
    <scope>NUCLEOTIDE SEQUENCE</scope>
</reference>
<evidence type="ECO:0000313" key="2">
    <source>
        <dbReference type="EMBL" id="CAB4187082.1"/>
    </source>
</evidence>
<dbReference type="EMBL" id="LR797101">
    <property type="protein sequence ID" value="CAB4187082.1"/>
    <property type="molecule type" value="Genomic_DNA"/>
</dbReference>
<evidence type="ECO:0000313" key="1">
    <source>
        <dbReference type="EMBL" id="CAB4147868.1"/>
    </source>
</evidence>